<dbReference type="EMBL" id="JACJRF010000005">
    <property type="protein sequence ID" value="MBD2343416.1"/>
    <property type="molecule type" value="Genomic_DNA"/>
</dbReference>
<dbReference type="Pfam" id="PF13692">
    <property type="entry name" value="Glyco_trans_1_4"/>
    <property type="match status" value="1"/>
</dbReference>
<dbReference type="PANTHER" id="PTHR12526:SF637">
    <property type="entry name" value="GLYCOSYLTRANSFERASE EPSF-RELATED"/>
    <property type="match status" value="1"/>
</dbReference>
<organism evidence="1 2">
    <name type="scientific">Anabaena subtropica FACHB-260</name>
    <dbReference type="NCBI Taxonomy" id="2692884"/>
    <lineage>
        <taxon>Bacteria</taxon>
        <taxon>Bacillati</taxon>
        <taxon>Cyanobacteriota</taxon>
        <taxon>Cyanophyceae</taxon>
        <taxon>Nostocales</taxon>
        <taxon>Nostocaceae</taxon>
        <taxon>Anabaena</taxon>
    </lineage>
</organism>
<gene>
    <name evidence="1" type="ORF">H6G18_04545</name>
</gene>
<accession>A0ABR8CJR1</accession>
<protein>
    <submittedName>
        <fullName evidence="1">Glycosyltransferase family 4 protein</fullName>
    </submittedName>
</protein>
<dbReference type="SUPFAM" id="SSF53756">
    <property type="entry name" value="UDP-Glycosyltransferase/glycogen phosphorylase"/>
    <property type="match status" value="1"/>
</dbReference>
<reference evidence="1 2" key="1">
    <citation type="journal article" date="2020" name="ISME J.">
        <title>Comparative genomics reveals insights into cyanobacterial evolution and habitat adaptation.</title>
        <authorList>
            <person name="Chen M.Y."/>
            <person name="Teng W.K."/>
            <person name="Zhao L."/>
            <person name="Hu C.X."/>
            <person name="Zhou Y.K."/>
            <person name="Han B.P."/>
            <person name="Song L.R."/>
            <person name="Shu W.S."/>
        </authorList>
    </citation>
    <scope>NUCLEOTIDE SEQUENCE [LARGE SCALE GENOMIC DNA]</scope>
    <source>
        <strain evidence="1 2">FACHB-260</strain>
    </source>
</reference>
<dbReference type="Gene3D" id="3.40.50.2000">
    <property type="entry name" value="Glycogen Phosphorylase B"/>
    <property type="match status" value="2"/>
</dbReference>
<dbReference type="CDD" id="cd03801">
    <property type="entry name" value="GT4_PimA-like"/>
    <property type="match status" value="1"/>
</dbReference>
<comment type="caution">
    <text evidence="1">The sequence shown here is derived from an EMBL/GenBank/DDBJ whole genome shotgun (WGS) entry which is preliminary data.</text>
</comment>
<name>A0ABR8CJR1_9NOST</name>
<proteinExistence type="predicted"/>
<dbReference type="Proteomes" id="UP000607281">
    <property type="component" value="Unassembled WGS sequence"/>
</dbReference>
<evidence type="ECO:0000313" key="2">
    <source>
        <dbReference type="Proteomes" id="UP000607281"/>
    </source>
</evidence>
<sequence>MSCGGLFEDFFDTVGVSLEIFRTEQTGGWMFNYIEALQLAGVQTVLIFISSRVSQTLQFKHEPTGARVCILPAPILHRSFRYLTCAMKISGRSLCKSIDSYLVLPILLLSHELNQQGINAIVFQDYENPSFDICVLLGKLLQIPVFASFQGGSGQRSRLERPIRPLTLRASTGLIIGPETEIQRVRDRYQLPSQKIAQIFNPMDVMAWHPSDRNQVRTSLGIPNHARVALCHGRIDIAHKGLDILLEAWKQICSERPNQELCLLLVGSGSDAPELHQRIASMQLTNVLWINEYIRDRTLLWQYISAADVYVLSSRYEGFPVAPIEAMTCELPVVATDVNGIRDIFNEGEASGGIIVPREDPSALAAALGRILDATSLGRELGKRGRHRAEQAFSFEVIGKQMRDFLFQNEVDN</sequence>
<evidence type="ECO:0000313" key="1">
    <source>
        <dbReference type="EMBL" id="MBD2343416.1"/>
    </source>
</evidence>
<keyword evidence="2" id="KW-1185">Reference proteome</keyword>
<dbReference type="PANTHER" id="PTHR12526">
    <property type="entry name" value="GLYCOSYLTRANSFERASE"/>
    <property type="match status" value="1"/>
</dbReference>